<feature type="domain" description="Type I restriction enzyme R protein N-terminal" evidence="1">
    <location>
        <begin position="24"/>
        <end position="120"/>
    </location>
</feature>
<dbReference type="InterPro" id="IPR029464">
    <property type="entry name" value="HSDR_N"/>
</dbReference>
<organism evidence="2 3">
    <name type="scientific">Kushneria marisflavi</name>
    <dbReference type="NCBI Taxonomy" id="157779"/>
    <lineage>
        <taxon>Bacteria</taxon>
        <taxon>Pseudomonadati</taxon>
        <taxon>Pseudomonadota</taxon>
        <taxon>Gammaproteobacteria</taxon>
        <taxon>Oceanospirillales</taxon>
        <taxon>Halomonadaceae</taxon>
        <taxon>Kushneria</taxon>
    </lineage>
</organism>
<dbReference type="RefSeq" id="WP_086900038.1">
    <property type="nucleotide sequence ID" value="NZ_CP021358.1"/>
</dbReference>
<dbReference type="PIRSF" id="PIRSF035009">
    <property type="entry name" value="UCP035009_HSDR_N"/>
    <property type="match status" value="1"/>
</dbReference>
<dbReference type="AlphaFoldDB" id="A0A240UP72"/>
<evidence type="ECO:0000313" key="3">
    <source>
        <dbReference type="Proteomes" id="UP000194457"/>
    </source>
</evidence>
<sequence>MDITQKIAILAGRIKEQMDHVVNEEATKNAMVMPFIQTLGYDVFDPTEVMPEFTADVGLKKGEKVDYAIKNGGELSILVECKPRTTDLANTQFSQLYRYFNCTEAKFAILTNGIEYRFYSDLDDANRLDKRPFFTFRLIDYNERDIEELKKFAKPVFNVDTILSTANRLKYTNLAKTAFAELVKDPSRDFIKSLAQNFYDGRMTQQVIDDFTPIVREAMAQHIKEQVSQRLKSALANTSGEESERVIIESGDPEKTQLSAEEDSDIVTTQEEVDAYNIVRAILAGVVDPNRIHMRDAKSYCAILLDNNNRKPVCRLHFNSKSIWRIGLFIEGKEQKHDITALTEIFSHREALIKTATDYLE</sequence>
<evidence type="ECO:0000259" key="1">
    <source>
        <dbReference type="Pfam" id="PF13588"/>
    </source>
</evidence>
<dbReference type="EMBL" id="CP021358">
    <property type="protein sequence ID" value="ART62820.1"/>
    <property type="molecule type" value="Genomic_DNA"/>
</dbReference>
<evidence type="ECO:0000313" key="2">
    <source>
        <dbReference type="EMBL" id="ART62820.1"/>
    </source>
</evidence>
<dbReference type="OrthoDB" id="9148007at2"/>
<proteinExistence type="predicted"/>
<protein>
    <recommendedName>
        <fullName evidence="1">Type I restriction enzyme R protein N-terminal domain-containing protein</fullName>
    </recommendedName>
</protein>
<keyword evidence="3" id="KW-1185">Reference proteome</keyword>
<reference evidence="2 3" key="1">
    <citation type="submission" date="2017-05" db="EMBL/GenBank/DDBJ databases">
        <authorList>
            <person name="Song R."/>
            <person name="Chenine A.L."/>
            <person name="Ruprecht R.M."/>
        </authorList>
    </citation>
    <scope>NUCLEOTIDE SEQUENCE [LARGE SCALE GENOMIC DNA]</scope>
    <source>
        <strain evidence="2">SW32</strain>
    </source>
</reference>
<accession>A0A240UP72</accession>
<dbReference type="InterPro" id="IPR017035">
    <property type="entry name" value="UCP035009_HsdR_All3000-type"/>
</dbReference>
<dbReference type="KEGG" id="kma:B9H00_06950"/>
<dbReference type="Proteomes" id="UP000194457">
    <property type="component" value="Chromosome"/>
</dbReference>
<dbReference type="Pfam" id="PF13588">
    <property type="entry name" value="HSDR_N_2"/>
    <property type="match status" value="1"/>
</dbReference>
<name>A0A240UP72_9GAMM</name>
<gene>
    <name evidence="2" type="ORF">B9H00_06950</name>
</gene>